<evidence type="ECO:0000313" key="1">
    <source>
        <dbReference type="EMBL" id="RKS80963.1"/>
    </source>
</evidence>
<dbReference type="Proteomes" id="UP000268233">
    <property type="component" value="Unassembled WGS sequence"/>
</dbReference>
<gene>
    <name evidence="1" type="ORF">BDK61_0231</name>
</gene>
<sequence length="82" mass="9268">MTKLLVYSDRSIGVDDHTIAAVIERHVPAGVRIGDARRQCIRIDTVGQWRERLDRLSLRGCHGTNDCRDDGLVGAVDFYNSW</sequence>
<organism evidence="1 2">
    <name type="scientific">Haloarcula quadrata</name>
    <dbReference type="NCBI Taxonomy" id="182779"/>
    <lineage>
        <taxon>Archaea</taxon>
        <taxon>Methanobacteriati</taxon>
        <taxon>Methanobacteriota</taxon>
        <taxon>Stenosarchaea group</taxon>
        <taxon>Halobacteria</taxon>
        <taxon>Halobacteriales</taxon>
        <taxon>Haloarculaceae</taxon>
        <taxon>Haloarcula</taxon>
    </lineage>
</organism>
<accession>A0A495R0X5</accession>
<keyword evidence="2" id="KW-1185">Reference proteome</keyword>
<dbReference type="AlphaFoldDB" id="A0A495R0X5"/>
<evidence type="ECO:0000313" key="2">
    <source>
        <dbReference type="Proteomes" id="UP000268233"/>
    </source>
</evidence>
<protein>
    <submittedName>
        <fullName evidence="1">Uncharacterized protein</fullName>
    </submittedName>
</protein>
<reference evidence="1 2" key="1">
    <citation type="submission" date="2018-10" db="EMBL/GenBank/DDBJ databases">
        <title>Genomic Encyclopedia of Archaeal and Bacterial Type Strains, Phase II (KMG-II): from individual species to whole genera.</title>
        <authorList>
            <person name="Goeker M."/>
        </authorList>
    </citation>
    <scope>NUCLEOTIDE SEQUENCE [LARGE SCALE GENOMIC DNA]</scope>
    <source>
        <strain evidence="1 2">DSM 11927</strain>
    </source>
</reference>
<proteinExistence type="predicted"/>
<dbReference type="EMBL" id="RBWW01000001">
    <property type="protein sequence ID" value="RKS80963.1"/>
    <property type="molecule type" value="Genomic_DNA"/>
</dbReference>
<comment type="caution">
    <text evidence="1">The sequence shown here is derived from an EMBL/GenBank/DDBJ whole genome shotgun (WGS) entry which is preliminary data.</text>
</comment>
<name>A0A495R0X5_9EURY</name>